<dbReference type="GO" id="GO:0006355">
    <property type="term" value="P:regulation of DNA-templated transcription"/>
    <property type="evidence" value="ECO:0007669"/>
    <property type="project" value="InterPro"/>
</dbReference>
<dbReference type="InterPro" id="IPR035069">
    <property type="entry name" value="TTHA1013/TTHA0281-like"/>
</dbReference>
<gene>
    <name evidence="1" type="ORF">GJQ57_12435</name>
</gene>
<sequence length="160" mass="18068">MEKATLQYRNYVGTSEISYEDNVLYGKILFINDLITYEGDSPAELKLAFESAVEEYERRCIEHGVPAEKPCSGTFNVRVPPEIHRAANLKAARLGVPLNELVKLALSNFLDEKKVEVHHHSHNHFAEAPVATIEYEVSSGVYYETSENSWQPSQKNGTLQ</sequence>
<dbReference type="AlphaFoldDB" id="A0A7X2HN02"/>
<dbReference type="EMBL" id="WJYN01000004">
    <property type="protein sequence ID" value="MRS99451.1"/>
    <property type="molecule type" value="Genomic_DNA"/>
</dbReference>
<dbReference type="Pfam" id="PF05534">
    <property type="entry name" value="HicB"/>
    <property type="match status" value="1"/>
</dbReference>
<name>A0A7X2HN02_RALPI</name>
<dbReference type="SUPFAM" id="SSF47598">
    <property type="entry name" value="Ribbon-helix-helix"/>
    <property type="match status" value="1"/>
</dbReference>
<dbReference type="RefSeq" id="WP_154207017.1">
    <property type="nucleotide sequence ID" value="NZ_WJYN01000004.1"/>
</dbReference>
<reference evidence="1 2" key="1">
    <citation type="submission" date="2019-11" db="EMBL/GenBank/DDBJ databases">
        <title>Phenotypic characterization of an OXA-22 and OXA-60 co-producing Ralstonia pickettii clinical strain.</title>
        <authorList>
            <person name="He F."/>
        </authorList>
    </citation>
    <scope>NUCLEOTIDE SEQUENCE [LARGE SCALE GENOMIC DNA]</scope>
    <source>
        <strain evidence="1 2">PSLESD1</strain>
    </source>
</reference>
<accession>A0A7X2HN02</accession>
<proteinExistence type="predicted"/>
<protein>
    <submittedName>
        <fullName evidence="1">Toxin-antitoxin system HicB family antitoxin</fullName>
    </submittedName>
</protein>
<dbReference type="InterPro" id="IPR008651">
    <property type="entry name" value="Uncharacterised_HicB"/>
</dbReference>
<evidence type="ECO:0000313" key="1">
    <source>
        <dbReference type="EMBL" id="MRS99451.1"/>
    </source>
</evidence>
<dbReference type="SUPFAM" id="SSF143100">
    <property type="entry name" value="TTHA1013/TTHA0281-like"/>
    <property type="match status" value="1"/>
</dbReference>
<dbReference type="InterPro" id="IPR010985">
    <property type="entry name" value="Ribbon_hlx_hlx"/>
</dbReference>
<evidence type="ECO:0000313" key="2">
    <source>
        <dbReference type="Proteomes" id="UP000441032"/>
    </source>
</evidence>
<organism evidence="1 2">
    <name type="scientific">Ralstonia pickettii</name>
    <name type="common">Burkholderia pickettii</name>
    <dbReference type="NCBI Taxonomy" id="329"/>
    <lineage>
        <taxon>Bacteria</taxon>
        <taxon>Pseudomonadati</taxon>
        <taxon>Pseudomonadota</taxon>
        <taxon>Betaproteobacteria</taxon>
        <taxon>Burkholderiales</taxon>
        <taxon>Burkholderiaceae</taxon>
        <taxon>Ralstonia</taxon>
    </lineage>
</organism>
<comment type="caution">
    <text evidence="1">The sequence shown here is derived from an EMBL/GenBank/DDBJ whole genome shotgun (WGS) entry which is preliminary data.</text>
</comment>
<dbReference type="Proteomes" id="UP000441032">
    <property type="component" value="Unassembled WGS sequence"/>
</dbReference>